<proteinExistence type="predicted"/>
<dbReference type="STRING" id="1792290.MSP8886_01467"/>
<keyword evidence="1" id="KW-0732">Signal</keyword>
<dbReference type="InterPro" id="IPR036249">
    <property type="entry name" value="Thioredoxin-like_sf"/>
</dbReference>
<organism evidence="2 3">
    <name type="scientific">Marinomonas spartinae</name>
    <dbReference type="NCBI Taxonomy" id="1792290"/>
    <lineage>
        <taxon>Bacteria</taxon>
        <taxon>Pseudomonadati</taxon>
        <taxon>Pseudomonadota</taxon>
        <taxon>Gammaproteobacteria</taxon>
        <taxon>Oceanospirillales</taxon>
        <taxon>Oceanospirillaceae</taxon>
        <taxon>Marinomonas</taxon>
    </lineage>
</organism>
<gene>
    <name evidence="2" type="ORF">MSP8886_01467</name>
</gene>
<evidence type="ECO:0000313" key="2">
    <source>
        <dbReference type="EMBL" id="SBS29181.1"/>
    </source>
</evidence>
<dbReference type="OrthoDB" id="14727at2"/>
<keyword evidence="3" id="KW-1185">Reference proteome</keyword>
<evidence type="ECO:0000313" key="3">
    <source>
        <dbReference type="Proteomes" id="UP000092544"/>
    </source>
</evidence>
<sequence>MKVINKSIAASILTLVSASVFAQPIIDLYKSPTCGCCVKWGELMEAEGYTVNYHHTEDWSSLKKDAGMPMQLQSCHTAVIDGYLIEGHVPEQDVARLILEKPENVSGLAVPGMPRYSPGMAAKGQQYKDFNVIQFSQKGTMTVYQQY</sequence>
<protein>
    <recommendedName>
        <fullName evidence="4">CopG family transcriptional regulator</fullName>
    </recommendedName>
</protein>
<accession>A0A1A8T9N0</accession>
<dbReference type="EMBL" id="FLOB01000002">
    <property type="protein sequence ID" value="SBS29181.1"/>
    <property type="molecule type" value="Genomic_DNA"/>
</dbReference>
<evidence type="ECO:0008006" key="4">
    <source>
        <dbReference type="Google" id="ProtNLM"/>
    </source>
</evidence>
<reference evidence="2 3" key="1">
    <citation type="submission" date="2016-06" db="EMBL/GenBank/DDBJ databases">
        <authorList>
            <person name="Kjaerup R.B."/>
            <person name="Dalgaard T.S."/>
            <person name="Juul-Madsen H.R."/>
        </authorList>
    </citation>
    <scope>NUCLEOTIDE SEQUENCE [LARGE SCALE GENOMIC DNA]</scope>
    <source>
        <strain evidence="2 3">CECT 8886</strain>
    </source>
</reference>
<feature type="signal peptide" evidence="1">
    <location>
        <begin position="1"/>
        <end position="22"/>
    </location>
</feature>
<dbReference type="Proteomes" id="UP000092544">
    <property type="component" value="Unassembled WGS sequence"/>
</dbReference>
<dbReference type="InterPro" id="IPR007332">
    <property type="entry name" value="DUF411"/>
</dbReference>
<dbReference type="AlphaFoldDB" id="A0A1A8T9N0"/>
<feature type="chain" id="PRO_5008378902" description="CopG family transcriptional regulator" evidence="1">
    <location>
        <begin position="23"/>
        <end position="147"/>
    </location>
</feature>
<dbReference type="SUPFAM" id="SSF52833">
    <property type="entry name" value="Thioredoxin-like"/>
    <property type="match status" value="1"/>
</dbReference>
<dbReference type="Pfam" id="PF04214">
    <property type="entry name" value="DUF411"/>
    <property type="match status" value="1"/>
</dbReference>
<name>A0A1A8T9N0_9GAMM</name>
<evidence type="ECO:0000256" key="1">
    <source>
        <dbReference type="SAM" id="SignalP"/>
    </source>
</evidence>